<dbReference type="VEuPathDB" id="FungiDB:YALI0_D23353g"/>
<dbReference type="PIRSF" id="PIRSF027109">
    <property type="entry name" value="Golgi_SNARE"/>
    <property type="match status" value="1"/>
</dbReference>
<evidence type="ECO:0000256" key="9">
    <source>
        <dbReference type="PIRNR" id="PIRNR027109"/>
    </source>
</evidence>
<keyword evidence="7 9" id="KW-0333">Golgi apparatus</keyword>
<comment type="subunit">
    <text evidence="9">Component of several multiprotein Golgi SNARE complexes.</text>
</comment>
<dbReference type="GO" id="GO:0005797">
    <property type="term" value="C:Golgi medial cisterna"/>
    <property type="evidence" value="ECO:0007669"/>
    <property type="project" value="TreeGrafter"/>
</dbReference>
<keyword evidence="4 10" id="KW-0812">Transmembrane</keyword>
<dbReference type="OMA" id="QAYAVND"/>
<proteinExistence type="inferred from homology"/>
<comment type="similarity">
    <text evidence="2 9">Belongs to the GOSR1 family.</text>
</comment>
<protein>
    <recommendedName>
        <fullName evidence="9">Golgi SNAP receptor complex member 1</fullName>
    </recommendedName>
</protein>
<evidence type="ECO:0000256" key="8">
    <source>
        <dbReference type="ARBA" id="ARBA00023136"/>
    </source>
</evidence>
<feature type="transmembrane region" description="Helical" evidence="10">
    <location>
        <begin position="201"/>
        <end position="218"/>
    </location>
</feature>
<dbReference type="GeneID" id="2910275"/>
<dbReference type="GO" id="GO:0006906">
    <property type="term" value="P:vesicle fusion"/>
    <property type="evidence" value="ECO:0007669"/>
    <property type="project" value="TreeGrafter"/>
</dbReference>
<dbReference type="GO" id="GO:0006888">
    <property type="term" value="P:endoplasmic reticulum to Golgi vesicle-mediated transport"/>
    <property type="evidence" value="ECO:0007669"/>
    <property type="project" value="InterPro"/>
</dbReference>
<dbReference type="GO" id="GO:0048219">
    <property type="term" value="P:inter-Golgi cisterna vesicle-mediated transport"/>
    <property type="evidence" value="ECO:0007669"/>
    <property type="project" value="TreeGrafter"/>
</dbReference>
<dbReference type="GO" id="GO:0005801">
    <property type="term" value="C:cis-Golgi network"/>
    <property type="evidence" value="ECO:0007669"/>
    <property type="project" value="InterPro"/>
</dbReference>
<evidence type="ECO:0000313" key="11">
    <source>
        <dbReference type="EMBL" id="AOW04517.1"/>
    </source>
</evidence>
<gene>
    <name evidence="11" type="ORF">YALI1_D30224g</name>
</gene>
<keyword evidence="3 9" id="KW-0813">Transport</keyword>
<comment type="subcellular location">
    <subcellularLocation>
        <location evidence="1">Golgi apparatus membrane</location>
        <topology evidence="1">Single-pass type IV membrane protein</topology>
    </subcellularLocation>
</comment>
<dbReference type="KEGG" id="yli:2910275"/>
<keyword evidence="9" id="KW-0931">ER-Golgi transport</keyword>
<keyword evidence="8 9" id="KW-0472">Membrane</keyword>
<organism evidence="11 12">
    <name type="scientific">Yarrowia lipolytica</name>
    <name type="common">Candida lipolytica</name>
    <dbReference type="NCBI Taxonomy" id="4952"/>
    <lineage>
        <taxon>Eukaryota</taxon>
        <taxon>Fungi</taxon>
        <taxon>Dikarya</taxon>
        <taxon>Ascomycota</taxon>
        <taxon>Saccharomycotina</taxon>
        <taxon>Dipodascomycetes</taxon>
        <taxon>Dipodascales</taxon>
        <taxon>Dipodascales incertae sedis</taxon>
        <taxon>Yarrowia</taxon>
    </lineage>
</organism>
<evidence type="ECO:0000313" key="12">
    <source>
        <dbReference type="Proteomes" id="UP000182444"/>
    </source>
</evidence>
<dbReference type="PANTHER" id="PTHR21094">
    <property type="entry name" value="GOS-28 SNARE- RELATED"/>
    <property type="match status" value="1"/>
</dbReference>
<dbReference type="Proteomes" id="UP000182444">
    <property type="component" value="Chromosome 1D"/>
</dbReference>
<keyword evidence="6 10" id="KW-1133">Transmembrane helix</keyword>
<dbReference type="GO" id="GO:0031201">
    <property type="term" value="C:SNARE complex"/>
    <property type="evidence" value="ECO:0007669"/>
    <property type="project" value="TreeGrafter"/>
</dbReference>
<dbReference type="GO" id="GO:0005484">
    <property type="term" value="F:SNAP receptor activity"/>
    <property type="evidence" value="ECO:0007669"/>
    <property type="project" value="TreeGrafter"/>
</dbReference>
<sequence length="219" mass="24710">MATISSSRTQVRRLESQLAELLSEYSSFATSHAIAASEDEVRIGRDIEQVIEKTADSLESFERLLDSTPNATATQTGQLQRHRETLAEHRSQYKKINAGIKQERDRANLLSSVRSDIEGHRNRSATPQAEEEYMLHERGRVDNSNNMTDTLLAQAYATREELLTQRASLANIQRRLFNTASSIPGINTVISKINTRKKRDSLILAVIITLGILFILFLR</sequence>
<evidence type="ECO:0000256" key="1">
    <source>
        <dbReference type="ARBA" id="ARBA00004409"/>
    </source>
</evidence>
<dbReference type="EMBL" id="CP017556">
    <property type="protein sequence ID" value="AOW04517.1"/>
    <property type="molecule type" value="Genomic_DNA"/>
</dbReference>
<comment type="function">
    <text evidence="9">Involved in transport from the ER to the Golgi apparatus as well as in intra-Golgi transport. It belongs to a super-family of proteins called t-SNAREs or soluble NSF (N-ethylmaleimide-sensitive factor) attachment protein receptor.</text>
</comment>
<dbReference type="VEuPathDB" id="FungiDB:YALI1_D30224g"/>
<reference evidence="11 12" key="1">
    <citation type="journal article" date="2016" name="PLoS ONE">
        <title>Sequence Assembly of Yarrowia lipolytica Strain W29/CLIB89 Shows Transposable Element Diversity.</title>
        <authorList>
            <person name="Magnan C."/>
            <person name="Yu J."/>
            <person name="Chang I."/>
            <person name="Jahn E."/>
            <person name="Kanomata Y."/>
            <person name="Wu J."/>
            <person name="Zeller M."/>
            <person name="Oakes M."/>
            <person name="Baldi P."/>
            <person name="Sandmeyer S."/>
        </authorList>
    </citation>
    <scope>NUCLEOTIDE SEQUENCE [LARGE SCALE GENOMIC DNA]</scope>
    <source>
        <strain evidence="12">CLIB89(W29)</strain>
    </source>
</reference>
<evidence type="ECO:0000256" key="4">
    <source>
        <dbReference type="ARBA" id="ARBA00022692"/>
    </source>
</evidence>
<dbReference type="GO" id="GO:0015031">
    <property type="term" value="P:protein transport"/>
    <property type="evidence" value="ECO:0007669"/>
    <property type="project" value="UniProtKB-KW"/>
</dbReference>
<evidence type="ECO:0000256" key="7">
    <source>
        <dbReference type="ARBA" id="ARBA00023034"/>
    </source>
</evidence>
<dbReference type="PANTHER" id="PTHR21094:SF2">
    <property type="entry name" value="GOLGI SNAP RECEPTOR COMPLEX MEMBER 1"/>
    <property type="match status" value="1"/>
</dbReference>
<evidence type="ECO:0000256" key="3">
    <source>
        <dbReference type="ARBA" id="ARBA00022448"/>
    </source>
</evidence>
<dbReference type="AlphaFoldDB" id="A0A1D8NFV4"/>
<dbReference type="InterPro" id="IPR023601">
    <property type="entry name" value="Golgi_SNAP_su1"/>
</dbReference>
<keyword evidence="5 9" id="KW-0653">Protein transport</keyword>
<evidence type="ECO:0000256" key="5">
    <source>
        <dbReference type="ARBA" id="ARBA00022927"/>
    </source>
</evidence>
<dbReference type="RefSeq" id="XP_503187.3">
    <property type="nucleotide sequence ID" value="XM_503187.3"/>
</dbReference>
<dbReference type="eggNOG" id="KOG3208">
    <property type="taxonomic scope" value="Eukaryota"/>
</dbReference>
<evidence type="ECO:0000256" key="2">
    <source>
        <dbReference type="ARBA" id="ARBA00008473"/>
    </source>
</evidence>
<name>A0A1D8NFV4_YARLL</name>
<evidence type="ECO:0000256" key="6">
    <source>
        <dbReference type="ARBA" id="ARBA00022989"/>
    </source>
</evidence>
<evidence type="ECO:0000256" key="10">
    <source>
        <dbReference type="SAM" id="Phobius"/>
    </source>
</evidence>
<dbReference type="GO" id="GO:0000139">
    <property type="term" value="C:Golgi membrane"/>
    <property type="evidence" value="ECO:0007669"/>
    <property type="project" value="UniProtKB-SubCell"/>
</dbReference>
<accession>A0A1D8NFV4</accession>
<dbReference type="Pfam" id="PF12352">
    <property type="entry name" value="V-SNARE_C"/>
    <property type="match status" value="1"/>
</dbReference>